<proteinExistence type="predicted"/>
<reference evidence="1 2" key="1">
    <citation type="journal article" date="2019" name="Int. J. Syst. Evol. Microbiol.">
        <title>The Global Catalogue of Microorganisms (GCM) 10K type strain sequencing project: providing services to taxonomists for standard genome sequencing and annotation.</title>
        <authorList>
            <consortium name="The Broad Institute Genomics Platform"/>
            <consortium name="The Broad Institute Genome Sequencing Center for Infectious Disease"/>
            <person name="Wu L."/>
            <person name="Ma J."/>
        </authorList>
    </citation>
    <scope>NUCLEOTIDE SEQUENCE [LARGE SCALE GENOMIC DNA]</scope>
    <source>
        <strain evidence="1 2">JCM 14322</strain>
    </source>
</reference>
<name>A0ABN2M8R4_9MICO</name>
<comment type="caution">
    <text evidence="1">The sequence shown here is derived from an EMBL/GenBank/DDBJ whole genome shotgun (WGS) entry which is preliminary data.</text>
</comment>
<accession>A0ABN2M8R4</accession>
<dbReference type="RefSeq" id="WP_344296645.1">
    <property type="nucleotide sequence ID" value="NZ_BAAANJ010000009.1"/>
</dbReference>
<evidence type="ECO:0000313" key="1">
    <source>
        <dbReference type="EMBL" id="GAA1814556.1"/>
    </source>
</evidence>
<evidence type="ECO:0000313" key="2">
    <source>
        <dbReference type="Proteomes" id="UP001500002"/>
    </source>
</evidence>
<dbReference type="EMBL" id="BAAANJ010000009">
    <property type="protein sequence ID" value="GAA1814556.1"/>
    <property type="molecule type" value="Genomic_DNA"/>
</dbReference>
<dbReference type="Proteomes" id="UP001500002">
    <property type="component" value="Unassembled WGS sequence"/>
</dbReference>
<protein>
    <submittedName>
        <fullName evidence="1">Uncharacterized protein</fullName>
    </submittedName>
</protein>
<keyword evidence="2" id="KW-1185">Reference proteome</keyword>
<gene>
    <name evidence="1" type="ORF">GCM10009749_25070</name>
</gene>
<organism evidence="1 2">
    <name type="scientific">Agromyces neolithicus</name>
    <dbReference type="NCBI Taxonomy" id="269420"/>
    <lineage>
        <taxon>Bacteria</taxon>
        <taxon>Bacillati</taxon>
        <taxon>Actinomycetota</taxon>
        <taxon>Actinomycetes</taxon>
        <taxon>Micrococcales</taxon>
        <taxon>Microbacteriaceae</taxon>
        <taxon>Agromyces</taxon>
    </lineage>
</organism>
<sequence>MDLATGYTAHTLQTNDAELAARINEQRRIALERSAEQGDVRPTLLHRLADRLHLHTAHTTHASRAAHASR</sequence>